<dbReference type="Proteomes" id="UP001259832">
    <property type="component" value="Unassembled WGS sequence"/>
</dbReference>
<dbReference type="InterPro" id="IPR052282">
    <property type="entry name" value="Starch-active_LPMO"/>
</dbReference>
<feature type="compositionally biased region" description="Low complexity" evidence="3">
    <location>
        <begin position="235"/>
        <end position="254"/>
    </location>
</feature>
<feature type="compositionally biased region" description="Polar residues" evidence="3">
    <location>
        <begin position="262"/>
        <end position="271"/>
    </location>
</feature>
<evidence type="ECO:0000313" key="4">
    <source>
        <dbReference type="EMBL" id="KAK1938259.1"/>
    </source>
</evidence>
<dbReference type="AlphaFoldDB" id="A0AAD9LK16"/>
<accession>A0AAD9LK16</accession>
<name>A0AAD9LK16_9STRA</name>
<feature type="region of interest" description="Disordered" evidence="3">
    <location>
        <begin position="681"/>
        <end position="788"/>
    </location>
</feature>
<sequence>MVLRRWTCSSGTNSLLIVHSLIGVDTDSTTRTTAISMKTFAPSSALTVAVLVGTANAHGYISRPKASYKPNTVYTTYNGLTGPSVNKGFNGGTYNHEPENNAKEFTKHWKATGYKSLRDMIDPISPGYGYSLDTADPVDVSSYKEMWWQNDEYKEGFLGSHHGPCEGWIDNKMVFHYDDCVAEFPSYPAKIPTDYSSCKGDKCLFVFYWLALHSPEWQIYKQCVPISNGGSGEVAGEADPTTPEATTAGPPTADFSKVETPTPASGTTEMSSPAGGCKRPLASSVQGHGYLSQPKATFKPGEVYTNYVATTSASINKGFDGGVYNHEPVNNAKQFAEHWSATGYSSLREMLDTLVPGCGNSDDSASPVDVSSYSEMWWQNNEYKEGFLESHHGPCEAWIDDTKVFHYDDCSGDFRSYPAKIPTDYSSCKGECKFVFYWLALHSPTWQVYSTLTSTNCPRFVNSGGNLAILLWRSQRIACPSRTPTQAPSPTMKLIIATSAVALLASQVNAHGYLSQPAAYFPNGIDTSYNGILTESCDAAFSGLKWNDSPEANTAMFTKSFPNSKFKTLKAMMDTAAPDCGKTSLTGKAAVDVSSLSSMTWQNDQEQKGFIDSHHGPCEGWIDDTRVFHSDDCRADYTGYPADIPVDFSSCSGDCTFTFYWLALHEPNWQVYKQCAAITNGSGGGGAQTQTTDAPTPQTETTDAPSTPTATTQTPATTDAPAATNTPTTTELEFPSDASASTANEGEYTPAPAAGTVAPADVTDVPASTSTANCKRRRRMTANLRSEN</sequence>
<evidence type="ECO:0000256" key="3">
    <source>
        <dbReference type="SAM" id="MobiDB-lite"/>
    </source>
</evidence>
<evidence type="ECO:0000256" key="2">
    <source>
        <dbReference type="ARBA" id="ARBA00023008"/>
    </source>
</evidence>
<comment type="cofactor">
    <cofactor evidence="1">
        <name>Cu(2+)</name>
        <dbReference type="ChEBI" id="CHEBI:29036"/>
    </cofactor>
</comment>
<reference evidence="4" key="1">
    <citation type="submission" date="2023-08" db="EMBL/GenBank/DDBJ databases">
        <title>Reference Genome Resource for the Citrus Pathogen Phytophthora citrophthora.</title>
        <authorList>
            <person name="Moller H."/>
            <person name="Coetzee B."/>
            <person name="Rose L.J."/>
            <person name="Van Niekerk J.M."/>
        </authorList>
    </citation>
    <scope>NUCLEOTIDE SEQUENCE</scope>
    <source>
        <strain evidence="4">STE-U-9442</strain>
    </source>
</reference>
<feature type="compositionally biased region" description="Low complexity" evidence="3">
    <location>
        <begin position="749"/>
        <end position="765"/>
    </location>
</feature>
<feature type="compositionally biased region" description="Low complexity" evidence="3">
    <location>
        <begin position="688"/>
        <end position="730"/>
    </location>
</feature>
<organism evidence="4 5">
    <name type="scientific">Phytophthora citrophthora</name>
    <dbReference type="NCBI Taxonomy" id="4793"/>
    <lineage>
        <taxon>Eukaryota</taxon>
        <taxon>Sar</taxon>
        <taxon>Stramenopiles</taxon>
        <taxon>Oomycota</taxon>
        <taxon>Peronosporomycetes</taxon>
        <taxon>Peronosporales</taxon>
        <taxon>Peronosporaceae</taxon>
        <taxon>Phytophthora</taxon>
    </lineage>
</organism>
<dbReference type="PANTHER" id="PTHR36575">
    <property type="entry name" value="BINDING PROTEIN, PUTATIVE (AFU_ORTHOLOGUE AFUA_1G14430)-RELATED"/>
    <property type="match status" value="1"/>
</dbReference>
<evidence type="ECO:0000256" key="1">
    <source>
        <dbReference type="ARBA" id="ARBA00001973"/>
    </source>
</evidence>
<evidence type="ECO:0000313" key="5">
    <source>
        <dbReference type="Proteomes" id="UP001259832"/>
    </source>
</evidence>
<feature type="region of interest" description="Disordered" evidence="3">
    <location>
        <begin position="231"/>
        <end position="277"/>
    </location>
</feature>
<gene>
    <name evidence="4" type="ORF">P3T76_009409</name>
</gene>
<dbReference type="EMBL" id="JASMQC010000018">
    <property type="protein sequence ID" value="KAK1938259.1"/>
    <property type="molecule type" value="Genomic_DNA"/>
</dbReference>
<keyword evidence="5" id="KW-1185">Reference proteome</keyword>
<comment type="caution">
    <text evidence="4">The sequence shown here is derived from an EMBL/GenBank/DDBJ whole genome shotgun (WGS) entry which is preliminary data.</text>
</comment>
<keyword evidence="2" id="KW-0186">Copper</keyword>
<dbReference type="PANTHER" id="PTHR36575:SF2">
    <property type="entry name" value="CHITIN-BINDING TYPE-4 DOMAIN-CONTAINING PROTEIN-RELATED"/>
    <property type="match status" value="1"/>
</dbReference>
<proteinExistence type="predicted"/>
<protein>
    <submittedName>
        <fullName evidence="4">Uncharacterized protein</fullName>
    </submittedName>
</protein>